<accession>A0A645DI08</accession>
<gene>
    <name evidence="1" type="ORF">SDC9_135557</name>
</gene>
<evidence type="ECO:0000313" key="1">
    <source>
        <dbReference type="EMBL" id="MPM88453.1"/>
    </source>
</evidence>
<sequence length="127" mass="14148">MYLRQLCSGQGAVGHNHSNKSIRSLHFLPDYVAGLNVRVSFSVYSPLAQIFSERANHLFIINIIINVKFSPDIQTKGNPAYIVVSNCLVFKSHRYEEIICFFISNISFSCASGADHGKHYTYCAATG</sequence>
<dbReference type="AlphaFoldDB" id="A0A645DI08"/>
<reference evidence="1" key="1">
    <citation type="submission" date="2019-08" db="EMBL/GenBank/DDBJ databases">
        <authorList>
            <person name="Kucharzyk K."/>
            <person name="Murdoch R.W."/>
            <person name="Higgins S."/>
            <person name="Loffler F."/>
        </authorList>
    </citation>
    <scope>NUCLEOTIDE SEQUENCE</scope>
</reference>
<protein>
    <submittedName>
        <fullName evidence="1">Uncharacterized protein</fullName>
    </submittedName>
</protein>
<dbReference type="EMBL" id="VSSQ01036068">
    <property type="protein sequence ID" value="MPM88453.1"/>
    <property type="molecule type" value="Genomic_DNA"/>
</dbReference>
<comment type="caution">
    <text evidence="1">The sequence shown here is derived from an EMBL/GenBank/DDBJ whole genome shotgun (WGS) entry which is preliminary data.</text>
</comment>
<organism evidence="1">
    <name type="scientific">bioreactor metagenome</name>
    <dbReference type="NCBI Taxonomy" id="1076179"/>
    <lineage>
        <taxon>unclassified sequences</taxon>
        <taxon>metagenomes</taxon>
        <taxon>ecological metagenomes</taxon>
    </lineage>
</organism>
<name>A0A645DI08_9ZZZZ</name>
<proteinExistence type="predicted"/>